<reference evidence="1" key="1">
    <citation type="submission" date="2021-06" db="EMBL/GenBank/DDBJ databases">
        <authorList>
            <person name="Kallberg Y."/>
            <person name="Tangrot J."/>
            <person name="Rosling A."/>
        </authorList>
    </citation>
    <scope>NUCLEOTIDE SEQUENCE</scope>
    <source>
        <strain evidence="1">MA461A</strain>
    </source>
</reference>
<name>A0ACA9S960_9GLOM</name>
<proteinExistence type="predicted"/>
<evidence type="ECO:0000313" key="2">
    <source>
        <dbReference type="Proteomes" id="UP000789920"/>
    </source>
</evidence>
<sequence length="69" mass="8158">PNEDETIHEKGTFLTSSGKIVIMEINVVRLPNINKKEYPDDFKFSFMVLNEKDEQEYVRLDNHKNKPPH</sequence>
<dbReference type="Proteomes" id="UP000789920">
    <property type="component" value="Unassembled WGS sequence"/>
</dbReference>
<dbReference type="EMBL" id="CAJVQC010103060">
    <property type="protein sequence ID" value="CAG8832180.1"/>
    <property type="molecule type" value="Genomic_DNA"/>
</dbReference>
<gene>
    <name evidence="1" type="ORF">RPERSI_LOCUS28373</name>
</gene>
<organism evidence="1 2">
    <name type="scientific">Racocetra persica</name>
    <dbReference type="NCBI Taxonomy" id="160502"/>
    <lineage>
        <taxon>Eukaryota</taxon>
        <taxon>Fungi</taxon>
        <taxon>Fungi incertae sedis</taxon>
        <taxon>Mucoromycota</taxon>
        <taxon>Glomeromycotina</taxon>
        <taxon>Glomeromycetes</taxon>
        <taxon>Diversisporales</taxon>
        <taxon>Gigasporaceae</taxon>
        <taxon>Racocetra</taxon>
    </lineage>
</organism>
<protein>
    <submittedName>
        <fullName evidence="1">7607_t:CDS:1</fullName>
    </submittedName>
</protein>
<evidence type="ECO:0000313" key="1">
    <source>
        <dbReference type="EMBL" id="CAG8832180.1"/>
    </source>
</evidence>
<feature type="non-terminal residue" evidence="1">
    <location>
        <position position="1"/>
    </location>
</feature>
<accession>A0ACA9S960</accession>
<comment type="caution">
    <text evidence="1">The sequence shown here is derived from an EMBL/GenBank/DDBJ whole genome shotgun (WGS) entry which is preliminary data.</text>
</comment>
<keyword evidence="2" id="KW-1185">Reference proteome</keyword>